<protein>
    <submittedName>
        <fullName evidence="4">NAD-dependent epimerase/dehydratase family protein</fullName>
    </submittedName>
</protein>
<evidence type="ECO:0000313" key="4">
    <source>
        <dbReference type="EMBL" id="MCJ8210421.1"/>
    </source>
</evidence>
<organism evidence="4 5">
    <name type="scientific">Mucilaginibacter straminoryzae</name>
    <dbReference type="NCBI Taxonomy" id="2932774"/>
    <lineage>
        <taxon>Bacteria</taxon>
        <taxon>Pseudomonadati</taxon>
        <taxon>Bacteroidota</taxon>
        <taxon>Sphingobacteriia</taxon>
        <taxon>Sphingobacteriales</taxon>
        <taxon>Sphingobacteriaceae</taxon>
        <taxon>Mucilaginibacter</taxon>
    </lineage>
</organism>
<evidence type="ECO:0000313" key="5">
    <source>
        <dbReference type="Proteomes" id="UP001139450"/>
    </source>
</evidence>
<dbReference type="InterPro" id="IPR001509">
    <property type="entry name" value="Epimerase_deHydtase"/>
</dbReference>
<evidence type="ECO:0000256" key="1">
    <source>
        <dbReference type="ARBA" id="ARBA00004370"/>
    </source>
</evidence>
<reference evidence="4" key="1">
    <citation type="submission" date="2022-04" db="EMBL/GenBank/DDBJ databases">
        <title>Mucilaginibacter sp. RS28 isolated from freshwater.</title>
        <authorList>
            <person name="Ko S.-R."/>
        </authorList>
    </citation>
    <scope>NUCLEOTIDE SEQUENCE</scope>
    <source>
        <strain evidence="4">RS28</strain>
    </source>
</reference>
<dbReference type="Pfam" id="PF01370">
    <property type="entry name" value="Epimerase"/>
    <property type="match status" value="1"/>
</dbReference>
<dbReference type="GO" id="GO:0016020">
    <property type="term" value="C:membrane"/>
    <property type="evidence" value="ECO:0007669"/>
    <property type="project" value="UniProtKB-SubCell"/>
</dbReference>
<evidence type="ECO:0000256" key="2">
    <source>
        <dbReference type="ARBA" id="ARBA00023136"/>
    </source>
</evidence>
<keyword evidence="5" id="KW-1185">Reference proteome</keyword>
<accession>A0A9X2B9G3</accession>
<gene>
    <name evidence="4" type="ORF">MUY27_11940</name>
</gene>
<dbReference type="RefSeq" id="WP_245130263.1">
    <property type="nucleotide sequence ID" value="NZ_JALJEJ010000005.1"/>
</dbReference>
<dbReference type="Gene3D" id="3.40.50.720">
    <property type="entry name" value="NAD(P)-binding Rossmann-like Domain"/>
    <property type="match status" value="1"/>
</dbReference>
<dbReference type="InterPro" id="IPR036291">
    <property type="entry name" value="NAD(P)-bd_dom_sf"/>
</dbReference>
<comment type="caution">
    <text evidence="4">The sequence shown here is derived from an EMBL/GenBank/DDBJ whole genome shotgun (WGS) entry which is preliminary data.</text>
</comment>
<sequence length="217" mass="24300">MKKAIIAGATGLVGGELLQIILQNSDYQEVLVITRRDLGIQNPKLVQLIVNFDELDQHQHTLTADALFCCLGTTQKKTPDRKQYKKIDYEYPLNLAQIAKRNGIKQYHFISSVGADMHSSNFYLKTKGETEDALVHLHLQCLHIYQPSFLVGNRSESRLGEKIAGAVLKIVDPLLIGGLKKYRSIKAAAVAKAMYNQSMKQETGLYIHPSDHIKKLA</sequence>
<proteinExistence type="predicted"/>
<name>A0A9X2B9G3_9SPHI</name>
<comment type="subcellular location">
    <subcellularLocation>
        <location evidence="1">Membrane</location>
    </subcellularLocation>
</comment>
<dbReference type="PANTHER" id="PTHR14097:SF7">
    <property type="entry name" value="OXIDOREDUCTASE HTATIP2"/>
    <property type="match status" value="1"/>
</dbReference>
<keyword evidence="2" id="KW-0472">Membrane</keyword>
<evidence type="ECO:0000259" key="3">
    <source>
        <dbReference type="Pfam" id="PF01370"/>
    </source>
</evidence>
<dbReference type="EMBL" id="JALJEJ010000005">
    <property type="protein sequence ID" value="MCJ8210421.1"/>
    <property type="molecule type" value="Genomic_DNA"/>
</dbReference>
<dbReference type="PANTHER" id="PTHR14097">
    <property type="entry name" value="OXIDOREDUCTASE HTATIP2"/>
    <property type="match status" value="1"/>
</dbReference>
<dbReference type="SUPFAM" id="SSF51735">
    <property type="entry name" value="NAD(P)-binding Rossmann-fold domains"/>
    <property type="match status" value="1"/>
</dbReference>
<dbReference type="Proteomes" id="UP001139450">
    <property type="component" value="Unassembled WGS sequence"/>
</dbReference>
<feature type="domain" description="NAD-dependent epimerase/dehydratase" evidence="3">
    <location>
        <begin position="5"/>
        <end position="113"/>
    </location>
</feature>
<dbReference type="AlphaFoldDB" id="A0A9X2B9G3"/>